<dbReference type="RefSeq" id="WP_207575652.1">
    <property type="nucleotide sequence ID" value="NZ_JAFNME010000022.1"/>
</dbReference>
<name>A0A939GZR7_9BURK</name>
<dbReference type="EMBL" id="JAFNME010000022">
    <property type="protein sequence ID" value="MBO1250251.1"/>
    <property type="molecule type" value="Genomic_DNA"/>
</dbReference>
<accession>A0A939GZR7</accession>
<keyword evidence="2" id="KW-1133">Transmembrane helix</keyword>
<dbReference type="Proteomes" id="UP000664731">
    <property type="component" value="Unassembled WGS sequence"/>
</dbReference>
<feature type="non-terminal residue" evidence="3">
    <location>
        <position position="74"/>
    </location>
</feature>
<keyword evidence="2" id="KW-0812">Transmembrane</keyword>
<evidence type="ECO:0000313" key="4">
    <source>
        <dbReference type="Proteomes" id="UP000664731"/>
    </source>
</evidence>
<comment type="caution">
    <text evidence="3">The sequence shown here is derived from an EMBL/GenBank/DDBJ whole genome shotgun (WGS) entry which is preliminary data.</text>
</comment>
<dbReference type="AlphaFoldDB" id="A0A939GZR7"/>
<protein>
    <submittedName>
        <fullName evidence="3">Uncharacterized protein</fullName>
    </submittedName>
</protein>
<feature type="transmembrane region" description="Helical" evidence="2">
    <location>
        <begin position="32"/>
        <end position="51"/>
    </location>
</feature>
<feature type="region of interest" description="Disordered" evidence="1">
    <location>
        <begin position="1"/>
        <end position="28"/>
    </location>
</feature>
<proteinExistence type="predicted"/>
<organism evidence="3 4">
    <name type="scientific">Comamonas denitrificans</name>
    <dbReference type="NCBI Taxonomy" id="117506"/>
    <lineage>
        <taxon>Bacteria</taxon>
        <taxon>Pseudomonadati</taxon>
        <taxon>Pseudomonadota</taxon>
        <taxon>Betaproteobacteria</taxon>
        <taxon>Burkholderiales</taxon>
        <taxon>Comamonadaceae</taxon>
        <taxon>Comamonas</taxon>
    </lineage>
</organism>
<evidence type="ECO:0000313" key="3">
    <source>
        <dbReference type="EMBL" id="MBO1250251.1"/>
    </source>
</evidence>
<gene>
    <name evidence="3" type="ORF">J1777_10505</name>
</gene>
<evidence type="ECO:0000256" key="2">
    <source>
        <dbReference type="SAM" id="Phobius"/>
    </source>
</evidence>
<evidence type="ECO:0000256" key="1">
    <source>
        <dbReference type="SAM" id="MobiDB-lite"/>
    </source>
</evidence>
<keyword evidence="2" id="KW-0472">Membrane</keyword>
<reference evidence="3" key="1">
    <citation type="submission" date="2021-03" db="EMBL/GenBank/DDBJ databases">
        <title>Comamonas denitrificans.</title>
        <authorList>
            <person name="Finster K."/>
        </authorList>
    </citation>
    <scope>NUCLEOTIDE SEQUENCE</scope>
    <source>
        <strain evidence="3">MM2021_4</strain>
    </source>
</reference>
<sequence>MQTNTESSSPFTAASAAPPATAASTPRTSRTAMAMALAVWLGLCAGGLALWQATPHTAPVPLHSLRVERGSAPP</sequence>
<feature type="compositionally biased region" description="Low complexity" evidence="1">
    <location>
        <begin position="7"/>
        <end position="28"/>
    </location>
</feature>
<keyword evidence="4" id="KW-1185">Reference proteome</keyword>